<dbReference type="PANTHER" id="PTHR43249:SF1">
    <property type="entry name" value="D-GLUCOSIDE 3-DEHYDROGENASE"/>
    <property type="match status" value="1"/>
</dbReference>
<dbReference type="Proteomes" id="UP000182932">
    <property type="component" value="Unassembled WGS sequence"/>
</dbReference>
<dbReference type="EMBL" id="FNYY01000018">
    <property type="protein sequence ID" value="SEK00908.1"/>
    <property type="molecule type" value="Genomic_DNA"/>
</dbReference>
<dbReference type="GO" id="GO:0000166">
    <property type="term" value="F:nucleotide binding"/>
    <property type="evidence" value="ECO:0007669"/>
    <property type="project" value="InterPro"/>
</dbReference>
<evidence type="ECO:0000259" key="1">
    <source>
        <dbReference type="Pfam" id="PF01408"/>
    </source>
</evidence>
<dbReference type="InterPro" id="IPR000683">
    <property type="entry name" value="Gfo/Idh/MocA-like_OxRdtase_N"/>
</dbReference>
<dbReference type="Gene3D" id="3.30.360.10">
    <property type="entry name" value="Dihydrodipicolinate Reductase, domain 2"/>
    <property type="match status" value="1"/>
</dbReference>
<organism evidence="3 4">
    <name type="scientific">Marinovum algicola</name>
    <dbReference type="NCBI Taxonomy" id="42444"/>
    <lineage>
        <taxon>Bacteria</taxon>
        <taxon>Pseudomonadati</taxon>
        <taxon>Pseudomonadota</taxon>
        <taxon>Alphaproteobacteria</taxon>
        <taxon>Rhodobacterales</taxon>
        <taxon>Roseobacteraceae</taxon>
        <taxon>Marinovum</taxon>
    </lineage>
</organism>
<evidence type="ECO:0000313" key="4">
    <source>
        <dbReference type="Proteomes" id="UP000182932"/>
    </source>
</evidence>
<feature type="domain" description="GFO/IDH/MocA-like oxidoreductase" evidence="2">
    <location>
        <begin position="140"/>
        <end position="262"/>
    </location>
</feature>
<dbReference type="AlphaFoldDB" id="A0A975WDH9"/>
<sequence length="349" mass="36182">MTQEKTFQVALIGAGMVARTHVAALAESKAVTLRGIASRSGTSAAKLAETAAELTGDTVRTYGSVAEVAADPAVDFAVIVTPPDARAALIRPLAAAGKHILLEKPVARTAAEAREVVAIARAAGVRLGLVFQHRMRAASRKAAELVASGALGTLGLVEIAVPWWRDQSYYDEPGRGTYARDGGGVLINQAIHSIDLALSLTGPVRRVRAMARTSRFHDMEAEDFVVAGLEFDSGAFGSLTASTGSFPGRAESLGLHFDRASLHLHSGALRVDWRTGRSESFGAAGGTGGRGDPMAFSHDLHQAVIEDFAAALSQGRAPVAPGEAGLASQDLIEAITRSAQSGAAEDLAA</sequence>
<gene>
    <name evidence="3" type="ORF">SAMN04487940_11827</name>
</gene>
<comment type="caution">
    <text evidence="3">The sequence shown here is derived from an EMBL/GenBank/DDBJ whole genome shotgun (WGS) entry which is preliminary data.</text>
</comment>
<evidence type="ECO:0000259" key="2">
    <source>
        <dbReference type="Pfam" id="PF22725"/>
    </source>
</evidence>
<dbReference type="RefSeq" id="WP_074838317.1">
    <property type="nucleotide sequence ID" value="NZ_FNYY01000018.1"/>
</dbReference>
<reference evidence="3 4" key="1">
    <citation type="submission" date="2016-10" db="EMBL/GenBank/DDBJ databases">
        <authorList>
            <person name="Varghese N."/>
            <person name="Submissions S."/>
        </authorList>
    </citation>
    <scope>NUCLEOTIDE SEQUENCE [LARGE SCALE GENOMIC DNA]</scope>
    <source>
        <strain evidence="3 4">FF3</strain>
    </source>
</reference>
<feature type="domain" description="Gfo/Idh/MocA-like oxidoreductase N-terminal" evidence="1">
    <location>
        <begin position="7"/>
        <end position="128"/>
    </location>
</feature>
<accession>A0A975WDH9</accession>
<protein>
    <submittedName>
        <fullName evidence="3">Predicted dehydrogenase</fullName>
    </submittedName>
</protein>
<dbReference type="SUPFAM" id="SSF55347">
    <property type="entry name" value="Glyceraldehyde-3-phosphate dehydrogenase-like, C-terminal domain"/>
    <property type="match status" value="1"/>
</dbReference>
<dbReference type="InterPro" id="IPR036291">
    <property type="entry name" value="NAD(P)-bd_dom_sf"/>
</dbReference>
<dbReference type="InterPro" id="IPR055170">
    <property type="entry name" value="GFO_IDH_MocA-like_dom"/>
</dbReference>
<dbReference type="InterPro" id="IPR052515">
    <property type="entry name" value="Gfo/Idh/MocA_Oxidoreductase"/>
</dbReference>
<dbReference type="Pfam" id="PF22725">
    <property type="entry name" value="GFO_IDH_MocA_C3"/>
    <property type="match status" value="1"/>
</dbReference>
<dbReference type="SUPFAM" id="SSF51735">
    <property type="entry name" value="NAD(P)-binding Rossmann-fold domains"/>
    <property type="match status" value="1"/>
</dbReference>
<dbReference type="GeneID" id="80820138"/>
<name>A0A975WDH9_9RHOB</name>
<keyword evidence="4" id="KW-1185">Reference proteome</keyword>
<evidence type="ECO:0000313" key="3">
    <source>
        <dbReference type="EMBL" id="SEK00908.1"/>
    </source>
</evidence>
<dbReference type="Pfam" id="PF01408">
    <property type="entry name" value="GFO_IDH_MocA"/>
    <property type="match status" value="1"/>
</dbReference>
<proteinExistence type="predicted"/>
<dbReference type="Gene3D" id="3.40.50.720">
    <property type="entry name" value="NAD(P)-binding Rossmann-like Domain"/>
    <property type="match status" value="1"/>
</dbReference>
<dbReference type="PANTHER" id="PTHR43249">
    <property type="entry name" value="UDP-N-ACETYL-2-AMINO-2-DEOXY-D-GLUCURONATE OXIDASE"/>
    <property type="match status" value="1"/>
</dbReference>